<dbReference type="Proteomes" id="UP000265882">
    <property type="component" value="Unassembled WGS sequence"/>
</dbReference>
<dbReference type="Gene3D" id="3.30.360.10">
    <property type="entry name" value="Dihydrodipicolinate Reductase, domain 2"/>
    <property type="match status" value="1"/>
</dbReference>
<feature type="domain" description="GFO/IDH/MocA-like oxidoreductase" evidence="3">
    <location>
        <begin position="132"/>
        <end position="275"/>
    </location>
</feature>
<keyword evidence="1" id="KW-0560">Oxidoreductase</keyword>
<dbReference type="Pfam" id="PF22725">
    <property type="entry name" value="GFO_IDH_MocA_C3"/>
    <property type="match status" value="1"/>
</dbReference>
<gene>
    <name evidence="4" type="ORF">C4520_21220</name>
</gene>
<dbReference type="InterPro" id="IPR055170">
    <property type="entry name" value="GFO_IDH_MocA-like_dom"/>
</dbReference>
<reference evidence="4 5" key="1">
    <citation type="journal article" date="2017" name="ISME J.">
        <title>Energy and carbon metabolisms in a deep terrestrial subsurface fluid microbial community.</title>
        <authorList>
            <person name="Momper L."/>
            <person name="Jungbluth S.P."/>
            <person name="Lee M.D."/>
            <person name="Amend J.P."/>
        </authorList>
    </citation>
    <scope>NUCLEOTIDE SEQUENCE [LARGE SCALE GENOMIC DNA]</scope>
    <source>
        <strain evidence="4">SURF_5</strain>
    </source>
</reference>
<dbReference type="SUPFAM" id="SSF51735">
    <property type="entry name" value="NAD(P)-binding Rossmann-fold domains"/>
    <property type="match status" value="1"/>
</dbReference>
<evidence type="ECO:0000259" key="2">
    <source>
        <dbReference type="Pfam" id="PF01408"/>
    </source>
</evidence>
<dbReference type="PANTHER" id="PTHR43818">
    <property type="entry name" value="BCDNA.GH03377"/>
    <property type="match status" value="1"/>
</dbReference>
<dbReference type="Gene3D" id="3.40.50.720">
    <property type="entry name" value="NAD(P)-binding Rossmann-like Domain"/>
    <property type="match status" value="1"/>
</dbReference>
<evidence type="ECO:0000313" key="5">
    <source>
        <dbReference type="Proteomes" id="UP000265882"/>
    </source>
</evidence>
<dbReference type="GO" id="GO:0000166">
    <property type="term" value="F:nucleotide binding"/>
    <property type="evidence" value="ECO:0007669"/>
    <property type="project" value="InterPro"/>
</dbReference>
<sequence>MKKMGVGVIGTGFVGPAHVEAVNRCGIAEVVAIAGSSAQKAQETAARLGVDRVYGNYAELIKDPDISVIHNCTPNHLHFAINKAVIAAGKHVISEKPLAMDSREAKLLLSATERSKVVHAVVYNYRHYPMVAQLRAMIQEGELGEIYAVHGSYLQDWLLHETDYNWRVDPRLGGVSRAIADIGSHWLDLVQFLLNQPVVELIADLRTFLPVRKRSTSAVGTFGRSTTPHHIAVDVKTEDYASVLFSLKNEIPGALTVSQMSAGRKNRLFLQVDGSLQSAAWDQEQPEILWLGRRDQPNETLLKDPHLLKEKARAYAHYPAGHGEAWADALKNFMLEVYQHISSRKKGGKNSPGFATFYNGCDAAVLVDKICVSSRQRRWVKTGLK</sequence>
<evidence type="ECO:0000256" key="1">
    <source>
        <dbReference type="ARBA" id="ARBA00023002"/>
    </source>
</evidence>
<dbReference type="AlphaFoldDB" id="A0A3A4MX05"/>
<dbReference type="InterPro" id="IPR000683">
    <property type="entry name" value="Gfo/Idh/MocA-like_OxRdtase_N"/>
</dbReference>
<dbReference type="EMBL" id="QZKU01000143">
    <property type="protein sequence ID" value="RJP14528.1"/>
    <property type="molecule type" value="Genomic_DNA"/>
</dbReference>
<comment type="caution">
    <text evidence="4">The sequence shown here is derived from an EMBL/GenBank/DDBJ whole genome shotgun (WGS) entry which is preliminary data.</text>
</comment>
<organism evidence="4 5">
    <name type="scientific">Abyssobacteria bacterium (strain SURF_5)</name>
    <dbReference type="NCBI Taxonomy" id="2093360"/>
    <lineage>
        <taxon>Bacteria</taxon>
        <taxon>Pseudomonadati</taxon>
        <taxon>Candidatus Hydrogenedentota</taxon>
        <taxon>Candidatus Abyssobacteria</taxon>
    </lineage>
</organism>
<dbReference type="SUPFAM" id="SSF55347">
    <property type="entry name" value="Glyceraldehyde-3-phosphate dehydrogenase-like, C-terminal domain"/>
    <property type="match status" value="1"/>
</dbReference>
<dbReference type="PANTHER" id="PTHR43818:SF11">
    <property type="entry name" value="BCDNA.GH03377"/>
    <property type="match status" value="1"/>
</dbReference>
<dbReference type="InterPro" id="IPR050463">
    <property type="entry name" value="Gfo/Idh/MocA_oxidrdct_glycsds"/>
</dbReference>
<proteinExistence type="predicted"/>
<protein>
    <submittedName>
        <fullName evidence="4">Gfo/Idh/MocA family oxidoreductase</fullName>
    </submittedName>
</protein>
<name>A0A3A4MX05_ABYX5</name>
<dbReference type="GO" id="GO:0016491">
    <property type="term" value="F:oxidoreductase activity"/>
    <property type="evidence" value="ECO:0007669"/>
    <property type="project" value="UniProtKB-KW"/>
</dbReference>
<dbReference type="Pfam" id="PF01408">
    <property type="entry name" value="GFO_IDH_MocA"/>
    <property type="match status" value="1"/>
</dbReference>
<dbReference type="InterPro" id="IPR036291">
    <property type="entry name" value="NAD(P)-bd_dom_sf"/>
</dbReference>
<accession>A0A3A4MX05</accession>
<feature type="domain" description="Gfo/Idh/MocA-like oxidoreductase N-terminal" evidence="2">
    <location>
        <begin position="5"/>
        <end position="121"/>
    </location>
</feature>
<evidence type="ECO:0000313" key="4">
    <source>
        <dbReference type="EMBL" id="RJP14528.1"/>
    </source>
</evidence>
<evidence type="ECO:0000259" key="3">
    <source>
        <dbReference type="Pfam" id="PF22725"/>
    </source>
</evidence>